<dbReference type="AlphaFoldDB" id="A0A5B2VHQ2"/>
<protein>
    <submittedName>
        <fullName evidence="2">Uncharacterized protein</fullName>
    </submittedName>
</protein>
<reference evidence="2 3" key="1">
    <citation type="submission" date="2019-09" db="EMBL/GenBank/DDBJ databases">
        <title>Salinarimonas rosea gen. nov., sp. nov., a new member of the a-2 subgroup of the Proteobacteria.</title>
        <authorList>
            <person name="Liu J."/>
        </authorList>
    </citation>
    <scope>NUCLEOTIDE SEQUENCE [LARGE SCALE GENOMIC DNA]</scope>
    <source>
        <strain evidence="2 3">BN140002</strain>
    </source>
</reference>
<keyword evidence="1" id="KW-0812">Transmembrane</keyword>
<keyword evidence="1" id="KW-1133">Transmembrane helix</keyword>
<dbReference type="EMBL" id="VUOA01000016">
    <property type="protein sequence ID" value="KAA2238020.1"/>
    <property type="molecule type" value="Genomic_DNA"/>
</dbReference>
<evidence type="ECO:0000256" key="1">
    <source>
        <dbReference type="SAM" id="Phobius"/>
    </source>
</evidence>
<name>A0A5B2VHQ2_9HYPH</name>
<evidence type="ECO:0000313" key="3">
    <source>
        <dbReference type="Proteomes" id="UP000323142"/>
    </source>
</evidence>
<keyword evidence="1" id="KW-0472">Membrane</keyword>
<reference evidence="2 3" key="2">
    <citation type="submission" date="2019-09" db="EMBL/GenBank/DDBJ databases">
        <authorList>
            <person name="Jin C."/>
        </authorList>
    </citation>
    <scope>NUCLEOTIDE SEQUENCE [LARGE SCALE GENOMIC DNA]</scope>
    <source>
        <strain evidence="2 3">BN140002</strain>
    </source>
</reference>
<accession>A0A5B2VHQ2</accession>
<sequence>MRGRIMIAGTALFGLGALAVFPVPVLFGLVIAILCLVGIVLSGLGWALGQAYDRLLAERDPDRKGVRVHRLSGIKKRTGRSVVADADERESRA</sequence>
<feature type="transmembrane region" description="Helical" evidence="1">
    <location>
        <begin position="29"/>
        <end position="49"/>
    </location>
</feature>
<proteinExistence type="predicted"/>
<dbReference type="Proteomes" id="UP000323142">
    <property type="component" value="Unassembled WGS sequence"/>
</dbReference>
<gene>
    <name evidence="2" type="ORF">F0L46_07040</name>
</gene>
<evidence type="ECO:0000313" key="2">
    <source>
        <dbReference type="EMBL" id="KAA2238020.1"/>
    </source>
</evidence>
<organism evidence="2 3">
    <name type="scientific">Salinarimonas soli</name>
    <dbReference type="NCBI Taxonomy" id="1638099"/>
    <lineage>
        <taxon>Bacteria</taxon>
        <taxon>Pseudomonadati</taxon>
        <taxon>Pseudomonadota</taxon>
        <taxon>Alphaproteobacteria</taxon>
        <taxon>Hyphomicrobiales</taxon>
        <taxon>Salinarimonadaceae</taxon>
        <taxon>Salinarimonas</taxon>
    </lineage>
</organism>
<keyword evidence="3" id="KW-1185">Reference proteome</keyword>
<dbReference type="RefSeq" id="WP_149816352.1">
    <property type="nucleotide sequence ID" value="NZ_VUOA01000016.1"/>
</dbReference>
<comment type="caution">
    <text evidence="2">The sequence shown here is derived from an EMBL/GenBank/DDBJ whole genome shotgun (WGS) entry which is preliminary data.</text>
</comment>